<dbReference type="OrthoDB" id="4981820at2"/>
<reference evidence="5 6" key="1">
    <citation type="submission" date="2014-05" db="EMBL/GenBank/DDBJ databases">
        <title>Draft Genome Sequence of Kitasatospora cheerisanensis KCTC 2395.</title>
        <authorList>
            <person name="Nam D.H."/>
        </authorList>
    </citation>
    <scope>NUCLEOTIDE SEQUENCE [LARGE SCALE GENOMIC DNA]</scope>
    <source>
        <strain evidence="5 6">KCTC 2395</strain>
    </source>
</reference>
<accession>A0A066YKP5</accession>
<dbReference type="PATRIC" id="fig|1348663.4.peg.7465"/>
<feature type="compositionally biased region" description="Gly residues" evidence="2">
    <location>
        <begin position="74"/>
        <end position="91"/>
    </location>
</feature>
<feature type="region of interest" description="Disordered" evidence="2">
    <location>
        <begin position="1163"/>
        <end position="1229"/>
    </location>
</feature>
<dbReference type="InterPro" id="IPR056823">
    <property type="entry name" value="TEN-like_YD-shell"/>
</dbReference>
<feature type="region of interest" description="Disordered" evidence="2">
    <location>
        <begin position="65"/>
        <end position="121"/>
    </location>
</feature>
<evidence type="ECO:0000259" key="3">
    <source>
        <dbReference type="Pfam" id="PF20148"/>
    </source>
</evidence>
<dbReference type="Pfam" id="PF20148">
    <property type="entry name" value="DUF6531"/>
    <property type="match status" value="1"/>
</dbReference>
<dbReference type="PANTHER" id="PTHR32305:SF15">
    <property type="entry name" value="PROTEIN RHSA-RELATED"/>
    <property type="match status" value="1"/>
</dbReference>
<dbReference type="Proteomes" id="UP000027178">
    <property type="component" value="Unassembled WGS sequence"/>
</dbReference>
<dbReference type="NCBIfam" id="TIGR01643">
    <property type="entry name" value="YD_repeat_2x"/>
    <property type="match status" value="13"/>
</dbReference>
<keyword evidence="1" id="KW-0677">Repeat</keyword>
<protein>
    <submittedName>
        <fullName evidence="5">RHS repeat-associated core domain protein</fullName>
    </submittedName>
</protein>
<dbReference type="eggNOG" id="COG3209">
    <property type="taxonomic scope" value="Bacteria"/>
</dbReference>
<feature type="compositionally biased region" description="Basic and acidic residues" evidence="2">
    <location>
        <begin position="1176"/>
        <end position="1190"/>
    </location>
</feature>
<dbReference type="InterPro" id="IPR031325">
    <property type="entry name" value="RHS_repeat"/>
</dbReference>
<evidence type="ECO:0000256" key="2">
    <source>
        <dbReference type="SAM" id="MobiDB-lite"/>
    </source>
</evidence>
<evidence type="ECO:0000256" key="1">
    <source>
        <dbReference type="ARBA" id="ARBA00022737"/>
    </source>
</evidence>
<organism evidence="5 6">
    <name type="scientific">Kitasatospora cheerisanensis KCTC 2395</name>
    <dbReference type="NCBI Taxonomy" id="1348663"/>
    <lineage>
        <taxon>Bacteria</taxon>
        <taxon>Bacillati</taxon>
        <taxon>Actinomycetota</taxon>
        <taxon>Actinomycetes</taxon>
        <taxon>Kitasatosporales</taxon>
        <taxon>Streptomycetaceae</taxon>
        <taxon>Kitasatospora</taxon>
    </lineage>
</organism>
<evidence type="ECO:0000313" key="5">
    <source>
        <dbReference type="EMBL" id="KDN80509.1"/>
    </source>
</evidence>
<dbReference type="InterPro" id="IPR045351">
    <property type="entry name" value="DUF6531"/>
</dbReference>
<sequence length="1302" mass="142053">MSNQIVKALEHGAQKLGKTLAEDAGKALKNFYRHAGDNLKTVAKNTREIEQKHVKDLEKILKGEGKDALHHPGTGTGKGSGHGGGSAGHGGSANPRPPRLRDGAAEPRQTAVPAKRRNCRSDPVDIASGEMVMQHEDVDLPGVLPLVLNRTHISSYRSGRFFGRSWASTLDQRLEIDEDGVVFASADGMLLVYPTPLPGEPVLPVEGPRLPLTRDTESGTGISVSDPFKGLALHFDALEEETDPANGPVQLPLRAITDRNGNRIDIEYSAAGVPVEVRHSGGYRIAIESTNSRITAYRLIGAGPSEQSPDAPLAGFRYDGNGNLADILDAAGIPLRLTYDEAGRVTSWTGRGGFRYRYIYDRAGRCVQTRGDHGVLDAVFTYDLERRVTTVRDSLGNRTVYQLNDAGQTVSETDPLGGVTTSEWDRRDGLLSQTDPLGRTTSYEYDVDGNLVAVGLPDGTRSTAVFNDLHLPVEAVQPDGARWQYEYDERGNLLVTTAPNGGQTRCQYGEFGRLESVTDALGHTTVYTTDPAGLILSVTDPLGGVTTSARDAFGRAHTVTDALGGVTTRGWTADGLLAWHTGQDGRTERWGYDARGDVVEYRNADNRVTAFEYGPFGMPTARTGPDGVRYEFAHDTELRLTAVTGPQGARWRYEFDPAGNLVGENDFNGRSLRYGYDAAGQLVERVNGSGQSVRYTRDGAGRVVESRSADGTATSFAYDSAGRMLRAATADSVVEFGYDALGQVIRERSDGRAVSNEYDLLGRPVRRVTPSGVVSEWTYDGNGLPSRLTTDGQKLAFQHDALGRETTRHFGAGVALTKSWDASHRLAGQALWGADAAEASGYRQLQARSWTYRADGHPIAVADQLAGDRSFELDAVGRVTAVRAATWTETYAYDAAGNVTRADFPATDDDSQGEREVAGTLVTRAGRTRYEHDDQGRVVRTIRRSLSGQAREWRYTWNADDRLVRADTPDGRSWVYRYDALGRRVSKTCLAPDGSVVEQALFSWDGTHLAERLLQLPGVERATTWDWEPSGYRAATQVDRSWRLAGATREEIDRRFHAIVTDLAGAPAELVTADGEIAWRTTASLWGRPIETRRGDVDCPLGFPGQYRDAETGLDYNLARYYDADTASYLSPDPLGLEPAPNHHRYVANPLWWTDPLGLKGKSKGNSSGGNGSGNEPRRIFDDSEYDKHGSASSSSGKGEVSRAPSNGQAALDRSIDMDPNNPDVTRRLGVDYDSNEIVVLDRHREVTDTRGNVTEYYHGHVQSKYPSKSVTEGDLTKLKKAGMIDNIKKQRVLPPPKPCEE</sequence>
<name>A0A066YKP5_9ACTN</name>
<dbReference type="NCBIfam" id="TIGR03696">
    <property type="entry name" value="Rhs_assc_core"/>
    <property type="match status" value="1"/>
</dbReference>
<dbReference type="Gene3D" id="2.180.10.10">
    <property type="entry name" value="RHS repeat-associated core"/>
    <property type="match status" value="3"/>
</dbReference>
<dbReference type="HOGENOM" id="CLU_001218_1_2_11"/>
<feature type="domain" description="DUF6531" evidence="3">
    <location>
        <begin position="122"/>
        <end position="193"/>
    </location>
</feature>
<dbReference type="RefSeq" id="WP_051654114.1">
    <property type="nucleotide sequence ID" value="NZ_KK853998.1"/>
</dbReference>
<gene>
    <name evidence="5" type="ORF">KCH_77430</name>
</gene>
<comment type="caution">
    <text evidence="5">The sequence shown here is derived from an EMBL/GenBank/DDBJ whole genome shotgun (WGS) entry which is preliminary data.</text>
</comment>
<proteinExistence type="predicted"/>
<evidence type="ECO:0000313" key="6">
    <source>
        <dbReference type="Proteomes" id="UP000027178"/>
    </source>
</evidence>
<keyword evidence="6" id="KW-1185">Reference proteome</keyword>
<evidence type="ECO:0000259" key="4">
    <source>
        <dbReference type="Pfam" id="PF25023"/>
    </source>
</evidence>
<dbReference type="InterPro" id="IPR022385">
    <property type="entry name" value="Rhs_assc_core"/>
</dbReference>
<dbReference type="Pfam" id="PF05593">
    <property type="entry name" value="RHS_repeat"/>
    <property type="match status" value="5"/>
</dbReference>
<feature type="domain" description="Teneurin-like YD-shell" evidence="4">
    <location>
        <begin position="576"/>
        <end position="728"/>
    </location>
</feature>
<dbReference type="EMBL" id="JNBY01000174">
    <property type="protein sequence ID" value="KDN80509.1"/>
    <property type="molecule type" value="Genomic_DNA"/>
</dbReference>
<dbReference type="InterPro" id="IPR006530">
    <property type="entry name" value="YD"/>
</dbReference>
<dbReference type="Pfam" id="PF25023">
    <property type="entry name" value="TEN_YD-shell"/>
    <property type="match status" value="1"/>
</dbReference>
<dbReference type="InterPro" id="IPR050708">
    <property type="entry name" value="T6SS_VgrG/RHS"/>
</dbReference>
<dbReference type="PANTHER" id="PTHR32305">
    <property type="match status" value="1"/>
</dbReference>